<feature type="coiled-coil region" evidence="1">
    <location>
        <begin position="147"/>
        <end position="199"/>
    </location>
</feature>
<sequence length="206" mass="23270">MAFLDNISNLLSNAGSSQSNDTHDSTNNDNSTTNNILNMSQEASEGPSTIDTAEANEQITSAFDNRWITTEPCPSDSEDDFGRFGQIKINMKIKKINQDSEKAVSSYEEFMEANSQFLDELERSSYNIYLDENTINEEDSKIFSGKLDSFINEFEQLSERIENIKKLDPRRGNTLGAAAENVEAKLLDESQLIKKYLAERDAKRRV</sequence>
<dbReference type="GeneID" id="91097880"/>
<reference evidence="3 4" key="1">
    <citation type="submission" date="2024-01" db="EMBL/GenBank/DDBJ databases">
        <title>Comparative genomics of Cryptococcus and Kwoniella reveals pathogenesis evolution and contrasting modes of karyotype evolution via chromosome fusion or intercentromeric recombination.</title>
        <authorList>
            <person name="Coelho M.A."/>
            <person name="David-Palma M."/>
            <person name="Shea T."/>
            <person name="Bowers K."/>
            <person name="McGinley-Smith S."/>
            <person name="Mohammad A.W."/>
            <person name="Gnirke A."/>
            <person name="Yurkov A.M."/>
            <person name="Nowrousian M."/>
            <person name="Sun S."/>
            <person name="Cuomo C.A."/>
            <person name="Heitman J."/>
        </authorList>
    </citation>
    <scope>NUCLEOTIDE SEQUENCE [LARGE SCALE GENOMIC DNA]</scope>
    <source>
        <strain evidence="3 4">CBS 6074</strain>
    </source>
</reference>
<protein>
    <submittedName>
        <fullName evidence="3">Uncharacterized protein</fullName>
    </submittedName>
</protein>
<gene>
    <name evidence="3" type="ORF">L201_007211</name>
</gene>
<evidence type="ECO:0000256" key="2">
    <source>
        <dbReference type="SAM" id="MobiDB-lite"/>
    </source>
</evidence>
<feature type="region of interest" description="Disordered" evidence="2">
    <location>
        <begin position="13"/>
        <end position="35"/>
    </location>
</feature>
<organism evidence="3 4">
    <name type="scientific">Kwoniella dendrophila CBS 6074</name>
    <dbReference type="NCBI Taxonomy" id="1295534"/>
    <lineage>
        <taxon>Eukaryota</taxon>
        <taxon>Fungi</taxon>
        <taxon>Dikarya</taxon>
        <taxon>Basidiomycota</taxon>
        <taxon>Agaricomycotina</taxon>
        <taxon>Tremellomycetes</taxon>
        <taxon>Tremellales</taxon>
        <taxon>Cryptococcaceae</taxon>
        <taxon>Kwoniella</taxon>
    </lineage>
</organism>
<dbReference type="EMBL" id="CP144107">
    <property type="protein sequence ID" value="WWC92257.1"/>
    <property type="molecule type" value="Genomic_DNA"/>
</dbReference>
<evidence type="ECO:0000313" key="3">
    <source>
        <dbReference type="EMBL" id="WWC92257.1"/>
    </source>
</evidence>
<evidence type="ECO:0000313" key="4">
    <source>
        <dbReference type="Proteomes" id="UP001355207"/>
    </source>
</evidence>
<keyword evidence="4" id="KW-1185">Reference proteome</keyword>
<name>A0AAX4K3W9_9TREE</name>
<proteinExistence type="predicted"/>
<dbReference type="AlphaFoldDB" id="A0AAX4K3W9"/>
<keyword evidence="1" id="KW-0175">Coiled coil</keyword>
<accession>A0AAX4K3W9</accession>
<dbReference type="Proteomes" id="UP001355207">
    <property type="component" value="Chromosome 10"/>
</dbReference>
<evidence type="ECO:0000256" key="1">
    <source>
        <dbReference type="SAM" id="Coils"/>
    </source>
</evidence>
<dbReference type="RefSeq" id="XP_066079019.1">
    <property type="nucleotide sequence ID" value="XM_066222922.1"/>
</dbReference>